<dbReference type="InterPro" id="IPR031165">
    <property type="entry name" value="GNAT_YJDJ"/>
</dbReference>
<reference evidence="2 3" key="1">
    <citation type="submission" date="2023-01" db="EMBL/GenBank/DDBJ databases">
        <title>Complete genome sequence of Muricauda aquimarina strain IFOP_LL357.</title>
        <authorList>
            <person name="Gajardo G."/>
            <person name="Ueki S."/>
            <person name="Maruyama F."/>
        </authorList>
    </citation>
    <scope>NUCLEOTIDE SEQUENCE [LARGE SCALE GENOMIC DNA]</scope>
    <source>
        <strain evidence="2 3">IFOP_LL357</strain>
    </source>
</reference>
<keyword evidence="3" id="KW-1185">Reference proteome</keyword>
<organism evidence="2 3">
    <name type="scientific">Flagellimonas marinaquae</name>
    <dbReference type="NCBI Taxonomy" id="254955"/>
    <lineage>
        <taxon>Bacteria</taxon>
        <taxon>Pseudomonadati</taxon>
        <taxon>Bacteroidota</taxon>
        <taxon>Flavobacteriia</taxon>
        <taxon>Flavobacteriales</taxon>
        <taxon>Flavobacteriaceae</taxon>
        <taxon>Flagellimonas</taxon>
    </lineage>
</organism>
<dbReference type="InterPro" id="IPR016181">
    <property type="entry name" value="Acyl_CoA_acyltransferase"/>
</dbReference>
<sequence length="121" mass="14331">MFNNTNINRLPLVFKSYDGKNYFQFHIRGQLASLEYDMIGEQEINLIKLEISKHLNRPEVGNALIERVLEYSLRADYTVVPTNPEVVKFIQKRPEYKKLLSANNSSIDFHQKKFREHKTLF</sequence>
<name>A0AA48KS17_9FLAO</name>
<evidence type="ECO:0000313" key="3">
    <source>
        <dbReference type="Proteomes" id="UP001330184"/>
    </source>
</evidence>
<protein>
    <recommendedName>
        <fullName evidence="1">N-acetyltransferase domain-containing protein</fullName>
    </recommendedName>
</protein>
<dbReference type="SUPFAM" id="SSF55729">
    <property type="entry name" value="Acyl-CoA N-acyltransferases (Nat)"/>
    <property type="match status" value="1"/>
</dbReference>
<dbReference type="RefSeq" id="WP_338194477.1">
    <property type="nucleotide sequence ID" value="NZ_AP027268.1"/>
</dbReference>
<feature type="domain" description="N-acetyltransferase" evidence="1">
    <location>
        <begin position="15"/>
        <end position="101"/>
    </location>
</feature>
<dbReference type="Gene3D" id="3.40.630.30">
    <property type="match status" value="1"/>
</dbReference>
<dbReference type="AlphaFoldDB" id="A0AA48KS17"/>
<dbReference type="Pfam" id="PF14542">
    <property type="entry name" value="Acetyltransf_CG"/>
    <property type="match status" value="1"/>
</dbReference>
<proteinExistence type="predicted"/>
<dbReference type="Proteomes" id="UP001330184">
    <property type="component" value="Chromosome"/>
</dbReference>
<evidence type="ECO:0000259" key="1">
    <source>
        <dbReference type="PROSITE" id="PS51729"/>
    </source>
</evidence>
<dbReference type="PROSITE" id="PS51729">
    <property type="entry name" value="GNAT_YJDJ"/>
    <property type="match status" value="1"/>
</dbReference>
<accession>A0AA48KS17</accession>
<dbReference type="EMBL" id="AP027268">
    <property type="protein sequence ID" value="BDW93711.1"/>
    <property type="molecule type" value="Genomic_DNA"/>
</dbReference>
<evidence type="ECO:0000313" key="2">
    <source>
        <dbReference type="EMBL" id="BDW93711.1"/>
    </source>
</evidence>
<gene>
    <name evidence="2" type="ORF">MACH07_25430</name>
</gene>